<evidence type="ECO:0000256" key="6">
    <source>
        <dbReference type="ARBA" id="ARBA00022692"/>
    </source>
</evidence>
<dbReference type="HAMAP" id="MF_00024">
    <property type="entry name" value="CobD_CbiB"/>
    <property type="match status" value="1"/>
</dbReference>
<proteinExistence type="inferred from homology"/>
<keyword evidence="5 9" id="KW-0169">Cobalamin biosynthesis</keyword>
<keyword evidence="4 9" id="KW-1003">Cell membrane</keyword>
<comment type="pathway">
    <text evidence="2 9">Cofactor biosynthesis; adenosylcobalamin biosynthesis.</text>
</comment>
<keyword evidence="8 9" id="KW-0472">Membrane</keyword>
<dbReference type="Pfam" id="PF03186">
    <property type="entry name" value="CobD_Cbib"/>
    <property type="match status" value="1"/>
</dbReference>
<evidence type="ECO:0000256" key="3">
    <source>
        <dbReference type="ARBA" id="ARBA00006263"/>
    </source>
</evidence>
<feature type="transmembrane region" description="Helical" evidence="9">
    <location>
        <begin position="44"/>
        <end position="62"/>
    </location>
</feature>
<reference evidence="10" key="1">
    <citation type="submission" date="2018-05" db="EMBL/GenBank/DDBJ databases">
        <authorList>
            <person name="Lanie J.A."/>
            <person name="Ng W.-L."/>
            <person name="Kazmierczak K.M."/>
            <person name="Andrzejewski T.M."/>
            <person name="Davidsen T.M."/>
            <person name="Wayne K.J."/>
            <person name="Tettelin H."/>
            <person name="Glass J.I."/>
            <person name="Rusch D."/>
            <person name="Podicherti R."/>
            <person name="Tsui H.-C.T."/>
            <person name="Winkler M.E."/>
        </authorList>
    </citation>
    <scope>NUCLEOTIDE SEQUENCE</scope>
    <source>
        <strain evidence="10">ZC4RG45</strain>
    </source>
</reference>
<dbReference type="UniPathway" id="UPA00148"/>
<dbReference type="GO" id="GO:0009236">
    <property type="term" value="P:cobalamin biosynthetic process"/>
    <property type="evidence" value="ECO:0007669"/>
    <property type="project" value="UniProtKB-UniRule"/>
</dbReference>
<keyword evidence="6 9" id="KW-0812">Transmembrane</keyword>
<comment type="subcellular location">
    <subcellularLocation>
        <location evidence="1 9">Cell membrane</location>
        <topology evidence="1 9">Multi-pass membrane protein</topology>
    </subcellularLocation>
</comment>
<dbReference type="PANTHER" id="PTHR34308:SF1">
    <property type="entry name" value="COBALAMIN BIOSYNTHESIS PROTEIN CBIB"/>
    <property type="match status" value="1"/>
</dbReference>
<dbReference type="AlphaFoldDB" id="A0A2W4JQH3"/>
<evidence type="ECO:0000313" key="10">
    <source>
        <dbReference type="EMBL" id="PZN01315.1"/>
    </source>
</evidence>
<evidence type="ECO:0000256" key="8">
    <source>
        <dbReference type="ARBA" id="ARBA00023136"/>
    </source>
</evidence>
<dbReference type="PANTHER" id="PTHR34308">
    <property type="entry name" value="COBALAMIN BIOSYNTHESIS PROTEIN CBIB"/>
    <property type="match status" value="1"/>
</dbReference>
<dbReference type="EMBL" id="QGUI01000022">
    <property type="protein sequence ID" value="PZN01315.1"/>
    <property type="molecule type" value="Genomic_DNA"/>
</dbReference>
<dbReference type="NCBIfam" id="TIGR00380">
    <property type="entry name" value="cobal_cbiB"/>
    <property type="match status" value="1"/>
</dbReference>
<keyword evidence="7 9" id="KW-1133">Transmembrane helix</keyword>
<dbReference type="NCBIfam" id="NF002276">
    <property type="entry name" value="PRK01209.1-4"/>
    <property type="match status" value="1"/>
</dbReference>
<gene>
    <name evidence="9" type="primary">cobD</name>
    <name evidence="10" type="ORF">DIU77_01090</name>
</gene>
<protein>
    <recommendedName>
        <fullName evidence="9">Cobalamin biosynthesis protein CobD</fullName>
    </recommendedName>
</protein>
<dbReference type="GO" id="GO:0005886">
    <property type="term" value="C:plasma membrane"/>
    <property type="evidence" value="ECO:0007669"/>
    <property type="project" value="UniProtKB-SubCell"/>
</dbReference>
<organism evidence="10">
    <name type="scientific">Thermocrispum agreste</name>
    <dbReference type="NCBI Taxonomy" id="37925"/>
    <lineage>
        <taxon>Bacteria</taxon>
        <taxon>Bacillati</taxon>
        <taxon>Actinomycetota</taxon>
        <taxon>Actinomycetes</taxon>
        <taxon>Pseudonocardiales</taxon>
        <taxon>Pseudonocardiaceae</taxon>
        <taxon>Thermocrispum</taxon>
    </lineage>
</organism>
<comment type="similarity">
    <text evidence="3 9">Belongs to the CobD/CbiB family.</text>
</comment>
<dbReference type="GO" id="GO:0048472">
    <property type="term" value="F:threonine-phosphate decarboxylase activity"/>
    <property type="evidence" value="ECO:0007669"/>
    <property type="project" value="InterPro"/>
</dbReference>
<evidence type="ECO:0000256" key="1">
    <source>
        <dbReference type="ARBA" id="ARBA00004651"/>
    </source>
</evidence>
<name>A0A2W4JQH3_9PSEU</name>
<dbReference type="GO" id="GO:0015420">
    <property type="term" value="F:ABC-type vitamin B12 transporter activity"/>
    <property type="evidence" value="ECO:0007669"/>
    <property type="project" value="UniProtKB-UniRule"/>
</dbReference>
<feature type="transmembrane region" description="Helical" evidence="9">
    <location>
        <begin position="283"/>
        <end position="302"/>
    </location>
</feature>
<evidence type="ECO:0000256" key="9">
    <source>
        <dbReference type="HAMAP-Rule" id="MF_00024"/>
    </source>
</evidence>
<dbReference type="InterPro" id="IPR004485">
    <property type="entry name" value="Cobalamin_biosynth_CobD/CbiB"/>
</dbReference>
<comment type="caution">
    <text evidence="10">The sequence shown here is derived from an EMBL/GenBank/DDBJ whole genome shotgun (WGS) entry which is preliminary data.</text>
</comment>
<dbReference type="STRING" id="1111738.GCA_000427905_01850"/>
<accession>A0A2W4JQH3</accession>
<evidence type="ECO:0000256" key="4">
    <source>
        <dbReference type="ARBA" id="ARBA00022475"/>
    </source>
</evidence>
<evidence type="ECO:0000256" key="7">
    <source>
        <dbReference type="ARBA" id="ARBA00022989"/>
    </source>
</evidence>
<evidence type="ECO:0000256" key="2">
    <source>
        <dbReference type="ARBA" id="ARBA00004953"/>
    </source>
</evidence>
<sequence>MGLALGFVLDRLLGDPACYHPVAGFGRYARAVGPGRSRADRAAGALYVGAVVAPVVGAAVIAHRATRTPLSQALLTAATTWTVLGGRSLVREGEIIAGHLQAGDLAAARARVTHLVGRDPHRLDERGVSRAVVESLAENTSDAVVAPLLWGAVLGVPGLVGYRSINTLDAMVGYRSARYRRFGWASARADDIANLVPSRVAAALAALLAPLVGGRGTEAWHAWRRDGRRHPSPNAGVVEAAFAGALGVTLGGTNHYQGRAEHRATLGNGPVPRTDDIRRATRLATMVAWAAAGVSVALAGFARAARVSSRRGSCPAASCSTVRPRPPA</sequence>
<evidence type="ECO:0000256" key="5">
    <source>
        <dbReference type="ARBA" id="ARBA00022573"/>
    </source>
</evidence>
<comment type="function">
    <text evidence="9">Converts cobyric acid to cobinamide by the addition of aminopropanol on the F carboxylic group.</text>
</comment>
<comment type="caution">
    <text evidence="9">Lacks conserved residue(s) required for the propagation of feature annotation.</text>
</comment>